<dbReference type="InterPro" id="IPR024626">
    <property type="entry name" value="Kri1-like_C"/>
</dbReference>
<dbReference type="GO" id="GO:0000447">
    <property type="term" value="P:endonucleolytic cleavage in ITS1 to separate SSU-rRNA from 5.8S rRNA and LSU-rRNA from tricistronic rRNA transcript (SSU-rRNA, 5.8S rRNA, LSU-rRNA)"/>
    <property type="evidence" value="ECO:0007669"/>
    <property type="project" value="TreeGrafter"/>
</dbReference>
<dbReference type="PANTHER" id="PTHR14490">
    <property type="entry name" value="ZINC FINGER, ZZ TYPE"/>
    <property type="match status" value="1"/>
</dbReference>
<dbReference type="PANTHER" id="PTHR14490:SF5">
    <property type="entry name" value="PROTEIN KRI1 HOMOLOG"/>
    <property type="match status" value="1"/>
</dbReference>
<sequence>MKFKKNAKQLKEAEDDAFNPNFIPVKRRNASDEDNNQSEHDSDSEFERMAPVDQAEVMTMDLEDGEDDMEAGFNINRAFASKYEEKKKREEIGNLQEKYGGRFNRFAEEESESDSESDEEEDENGELLSKELDVQIMKTIGLIRSKKPEVYDPTKKFFSPEELAKSRIAWNEKQNAAKAEGKKVTLKDYHRERLLKGEANDEDDDDAEIEEPITKTYIQEQEELRQSFKSALVGDEDEDDEDDFLTTSNSKSDSKKGGLFTVRSKTQDELDKEEADYKAFLLQNIKQGDVADGLKDWTEFAEGKEDAVEDPSEKFLMSFILNKGWVDEDADESAIPTYDQIVKDEHIDQDEAEEEEVDRFERAYNFRFEESDGANIVTHARTIEDSMRRKDTRRADKRLSIKERKEEEKRAKAEELKRLKNLKKEEMLTKLKKIAEVAGTETSTFEHVDLDEEFDASKFDEMMAARFDDKYYASGEGADLEKPVFDDGLDLDDIEDYDYDEEDDAPPPVTGLVDERDFEVDGLIDYNLKPKTGEGKVLERVKVVDRMALLEEAEEAKKASKKQKKLKRKQDDMDTDEQGYDGEYNQEEDDFDMDADFLPGGELYGDENQTGKKTKKDKKKELREKKKKDKKEAANAEENLLKNIDEYLGLDYEDMIGDMPTRFKYRKVEADDYGVSAVDILMAPETALNELVPLKHIAPFRPEMRKARDQQIWAKTKKKKVKKFKDALEAARAGKTLEQWEEEKRKEKREAAVQEKKALGQAAKKAAKRAKRAAMAAATGTEVDSSDANGVNSSKSEEREDAMVQHDDIADEQPMDVVSGGDDVEVVQPKKKEHKKTKLVNKKRKLVASGKGDGKSDSKKGTGKTDGKGGISSDRLASYAMPSRKK</sequence>
<feature type="region of interest" description="Disordered" evidence="2">
    <location>
        <begin position="735"/>
        <end position="886"/>
    </location>
</feature>
<feature type="region of interest" description="Disordered" evidence="2">
    <location>
        <begin position="85"/>
        <end position="130"/>
    </location>
</feature>
<feature type="region of interest" description="Disordered" evidence="2">
    <location>
        <begin position="195"/>
        <end position="269"/>
    </location>
</feature>
<feature type="compositionally biased region" description="Acidic residues" evidence="2">
    <location>
        <begin position="234"/>
        <end position="244"/>
    </location>
</feature>
<accession>A0A507EXQ2</accession>
<organism evidence="4 5">
    <name type="scientific">Chytriomyces confervae</name>
    <dbReference type="NCBI Taxonomy" id="246404"/>
    <lineage>
        <taxon>Eukaryota</taxon>
        <taxon>Fungi</taxon>
        <taxon>Fungi incertae sedis</taxon>
        <taxon>Chytridiomycota</taxon>
        <taxon>Chytridiomycota incertae sedis</taxon>
        <taxon>Chytridiomycetes</taxon>
        <taxon>Chytridiales</taxon>
        <taxon>Chytriomycetaceae</taxon>
        <taxon>Chytriomyces</taxon>
    </lineage>
</organism>
<dbReference type="EMBL" id="QEAP01000367">
    <property type="protein sequence ID" value="TPX68140.1"/>
    <property type="molecule type" value="Genomic_DNA"/>
</dbReference>
<feature type="compositionally biased region" description="Basic and acidic residues" evidence="2">
    <location>
        <begin position="852"/>
        <end position="867"/>
    </location>
</feature>
<evidence type="ECO:0000256" key="1">
    <source>
        <dbReference type="ARBA" id="ARBA00007473"/>
    </source>
</evidence>
<feature type="domain" description="Kri1-like C-terminal" evidence="3">
    <location>
        <begin position="641"/>
        <end position="722"/>
    </location>
</feature>
<evidence type="ECO:0000256" key="2">
    <source>
        <dbReference type="SAM" id="MobiDB-lite"/>
    </source>
</evidence>
<evidence type="ECO:0000313" key="4">
    <source>
        <dbReference type="EMBL" id="TPX68140.1"/>
    </source>
</evidence>
<dbReference type="OrthoDB" id="10252032at2759"/>
<dbReference type="Pfam" id="PF12936">
    <property type="entry name" value="Kri1_C"/>
    <property type="match status" value="1"/>
</dbReference>
<feature type="region of interest" description="Disordered" evidence="2">
    <location>
        <begin position="554"/>
        <end position="636"/>
    </location>
</feature>
<feature type="compositionally biased region" description="Acidic residues" evidence="2">
    <location>
        <begin position="109"/>
        <end position="125"/>
    </location>
</feature>
<proteinExistence type="inferred from homology"/>
<dbReference type="Pfam" id="PF05178">
    <property type="entry name" value="Kri1"/>
    <property type="match status" value="1"/>
</dbReference>
<reference evidence="4 5" key="1">
    <citation type="journal article" date="2019" name="Sci. Rep.">
        <title>Comparative genomics of chytrid fungi reveal insights into the obligate biotrophic and pathogenic lifestyle of Synchytrium endobioticum.</title>
        <authorList>
            <person name="van de Vossenberg B.T.L.H."/>
            <person name="Warris S."/>
            <person name="Nguyen H.D.T."/>
            <person name="van Gent-Pelzer M.P.E."/>
            <person name="Joly D.L."/>
            <person name="van de Geest H.C."/>
            <person name="Bonants P.J.M."/>
            <person name="Smith D.S."/>
            <person name="Levesque C.A."/>
            <person name="van der Lee T.A.J."/>
        </authorList>
    </citation>
    <scope>NUCLEOTIDE SEQUENCE [LARGE SCALE GENOMIC DNA]</scope>
    <source>
        <strain evidence="4 5">CBS 675.73</strain>
    </source>
</reference>
<evidence type="ECO:0000259" key="3">
    <source>
        <dbReference type="Pfam" id="PF12936"/>
    </source>
</evidence>
<feature type="region of interest" description="Disordered" evidence="2">
    <location>
        <begin position="387"/>
        <end position="408"/>
    </location>
</feature>
<feature type="compositionally biased region" description="Acidic residues" evidence="2">
    <location>
        <begin position="573"/>
        <end position="595"/>
    </location>
</feature>
<feature type="region of interest" description="Disordered" evidence="2">
    <location>
        <begin position="1"/>
        <end position="51"/>
    </location>
</feature>
<dbReference type="Proteomes" id="UP000320333">
    <property type="component" value="Unassembled WGS sequence"/>
</dbReference>
<dbReference type="InterPro" id="IPR018034">
    <property type="entry name" value="Kri1"/>
</dbReference>
<feature type="compositionally biased region" description="Basic residues" evidence="2">
    <location>
        <begin position="559"/>
        <end position="568"/>
    </location>
</feature>
<protein>
    <recommendedName>
        <fullName evidence="3">Kri1-like C-terminal domain-containing protein</fullName>
    </recommendedName>
</protein>
<feature type="compositionally biased region" description="Basic and acidic residues" evidence="2">
    <location>
        <begin position="795"/>
        <end position="808"/>
    </location>
</feature>
<dbReference type="GO" id="GO:0030686">
    <property type="term" value="C:90S preribosome"/>
    <property type="evidence" value="ECO:0007669"/>
    <property type="project" value="TreeGrafter"/>
</dbReference>
<feature type="compositionally biased region" description="Polar residues" evidence="2">
    <location>
        <begin position="782"/>
        <end position="794"/>
    </location>
</feature>
<dbReference type="GO" id="GO:0005730">
    <property type="term" value="C:nucleolus"/>
    <property type="evidence" value="ECO:0007669"/>
    <property type="project" value="TreeGrafter"/>
</dbReference>
<feature type="compositionally biased region" description="Basic and acidic residues" evidence="2">
    <location>
        <begin position="619"/>
        <end position="636"/>
    </location>
</feature>
<dbReference type="AlphaFoldDB" id="A0A507EXQ2"/>
<feature type="compositionally biased region" description="Basic and acidic residues" evidence="2">
    <location>
        <begin position="37"/>
        <end position="50"/>
    </location>
</feature>
<gene>
    <name evidence="4" type="ORF">CcCBS67573_g07282</name>
</gene>
<name>A0A507EXQ2_9FUNG</name>
<keyword evidence="5" id="KW-1185">Reference proteome</keyword>
<evidence type="ECO:0000313" key="5">
    <source>
        <dbReference type="Proteomes" id="UP000320333"/>
    </source>
</evidence>
<comment type="similarity">
    <text evidence="1">Belongs to the KRI1 family.</text>
</comment>
<feature type="compositionally biased region" description="Acidic residues" evidence="2">
    <location>
        <begin position="200"/>
        <end position="211"/>
    </location>
</feature>
<feature type="compositionally biased region" description="Basic residues" evidence="2">
    <location>
        <begin position="829"/>
        <end position="846"/>
    </location>
</feature>
<comment type="caution">
    <text evidence="4">The sequence shown here is derived from an EMBL/GenBank/DDBJ whole genome shotgun (WGS) entry which is preliminary data.</text>
</comment>
<dbReference type="STRING" id="246404.A0A507EXQ2"/>
<feature type="compositionally biased region" description="Basic and acidic residues" evidence="2">
    <location>
        <begin position="742"/>
        <end position="758"/>
    </location>
</feature>